<proteinExistence type="predicted"/>
<feature type="region of interest" description="Disordered" evidence="4">
    <location>
        <begin position="570"/>
        <end position="607"/>
    </location>
</feature>
<evidence type="ECO:0000313" key="5">
    <source>
        <dbReference type="EMBL" id="KAA0170856.1"/>
    </source>
</evidence>
<gene>
    <name evidence="5" type="ORF">FNF28_01129</name>
</gene>
<evidence type="ECO:0000256" key="2">
    <source>
        <dbReference type="ARBA" id="ARBA00023043"/>
    </source>
</evidence>
<feature type="repeat" description="ANK" evidence="3">
    <location>
        <begin position="175"/>
        <end position="207"/>
    </location>
</feature>
<feature type="repeat" description="ANK" evidence="3">
    <location>
        <begin position="109"/>
        <end position="141"/>
    </location>
</feature>
<dbReference type="PANTHER" id="PTHR24198:SF165">
    <property type="entry name" value="ANKYRIN REPEAT-CONTAINING PROTEIN-RELATED"/>
    <property type="match status" value="1"/>
</dbReference>
<dbReference type="SMART" id="SM00248">
    <property type="entry name" value="ANK"/>
    <property type="match status" value="7"/>
</dbReference>
<sequence length="607" mass="65199">MASVAASLAPSGLDLLEAVKQGDPGEVKRLLDAGAPLEWRSPGGQTVLITAAFEANVELAGLLLACGADLEAKDECGQTPLMWASKQGNAEMVQMLIDRGASIEAKNEEERTALMFAAEEGHVGAARVLLDCGAEFAIKDDRWSTPLSLAVAEGHVPAAKLLLERGANTEEIDEDWHTPLIHAAAEGNLEVTRVLLDHGAAVAARNVIGETALLQATARGHTSVVRLLLDRGAELEARSELKNTALMVATSCGKAETLTLLLERGARYEFYYNGHFESMPMGNEASQASRRLGGQAAAGAARVRAPIRAGPTVAELGKEAVKPATIVKADAAHKKDPKFSGTVEEAGRGVSMEFAEYGQKQLAIFARLHANPALLDGAEGAKHSSQIAALQEAQLALPPPEHALGKEGQLVPAEPKYGLLPSKGMNRRVPHGEIFPMRPAETGPGDQLMLNGVDADDQVSMADIFEMFAKHRLDPEYWTYTRLAEHFLTREDWVRALLQYNMAPTFVKFEGDFYGVYDVIGGPEDTEDGRAAQRLQLRAQRAKEAEVIEERQRERRRIAQIEKRDALAAMAGRTFSTPSEGQETGQDGSAGRASQAQGAGPAAGRSW</sequence>
<dbReference type="Pfam" id="PF12796">
    <property type="entry name" value="Ank_2"/>
    <property type="match status" value="3"/>
</dbReference>
<accession>A0A5A8DZD7</accession>
<dbReference type="EMBL" id="VLTL01000010">
    <property type="protein sequence ID" value="KAA0170856.1"/>
    <property type="molecule type" value="Genomic_DNA"/>
</dbReference>
<dbReference type="PROSITE" id="PS50297">
    <property type="entry name" value="ANK_REP_REGION"/>
    <property type="match status" value="6"/>
</dbReference>
<name>A0A5A8DZD7_CAFRO</name>
<feature type="compositionally biased region" description="Polar residues" evidence="4">
    <location>
        <begin position="574"/>
        <end position="584"/>
    </location>
</feature>
<dbReference type="PRINTS" id="PR01415">
    <property type="entry name" value="ANKYRIN"/>
</dbReference>
<dbReference type="Gene3D" id="1.25.40.20">
    <property type="entry name" value="Ankyrin repeat-containing domain"/>
    <property type="match status" value="2"/>
</dbReference>
<feature type="repeat" description="ANK" evidence="3">
    <location>
        <begin position="76"/>
        <end position="108"/>
    </location>
</feature>
<dbReference type="AlphaFoldDB" id="A0A5A8DZD7"/>
<evidence type="ECO:0000256" key="4">
    <source>
        <dbReference type="SAM" id="MobiDB-lite"/>
    </source>
</evidence>
<organism evidence="5 6">
    <name type="scientific">Cafeteria roenbergensis</name>
    <name type="common">Marine flagellate</name>
    <dbReference type="NCBI Taxonomy" id="33653"/>
    <lineage>
        <taxon>Eukaryota</taxon>
        <taxon>Sar</taxon>
        <taxon>Stramenopiles</taxon>
        <taxon>Bigyra</taxon>
        <taxon>Opalozoa</taxon>
        <taxon>Bicosoecida</taxon>
        <taxon>Cafeteriaceae</taxon>
        <taxon>Cafeteria</taxon>
    </lineage>
</organism>
<feature type="repeat" description="ANK" evidence="3">
    <location>
        <begin position="43"/>
        <end position="75"/>
    </location>
</feature>
<feature type="repeat" description="ANK" evidence="3">
    <location>
        <begin position="208"/>
        <end position="240"/>
    </location>
</feature>
<dbReference type="PROSITE" id="PS50088">
    <property type="entry name" value="ANK_REPEAT"/>
    <property type="match status" value="6"/>
</dbReference>
<keyword evidence="2 3" id="KW-0040">ANK repeat</keyword>
<evidence type="ECO:0000256" key="1">
    <source>
        <dbReference type="ARBA" id="ARBA00022737"/>
    </source>
</evidence>
<dbReference type="InterPro" id="IPR002110">
    <property type="entry name" value="Ankyrin_rpt"/>
</dbReference>
<comment type="caution">
    <text evidence="5">The sequence shown here is derived from an EMBL/GenBank/DDBJ whole genome shotgun (WGS) entry which is preliminary data.</text>
</comment>
<dbReference type="InterPro" id="IPR036770">
    <property type="entry name" value="Ankyrin_rpt-contain_sf"/>
</dbReference>
<feature type="repeat" description="ANK" evidence="3">
    <location>
        <begin position="142"/>
        <end position="174"/>
    </location>
</feature>
<evidence type="ECO:0000256" key="3">
    <source>
        <dbReference type="PROSITE-ProRule" id="PRU00023"/>
    </source>
</evidence>
<dbReference type="Proteomes" id="UP000324907">
    <property type="component" value="Unassembled WGS sequence"/>
</dbReference>
<protein>
    <submittedName>
        <fullName evidence="5">Uncharacterized protein</fullName>
    </submittedName>
</protein>
<reference evidence="5 6" key="1">
    <citation type="submission" date="2019-07" db="EMBL/GenBank/DDBJ databases">
        <title>Genomes of Cafeteria roenbergensis.</title>
        <authorList>
            <person name="Fischer M.G."/>
            <person name="Hackl T."/>
            <person name="Roman M."/>
        </authorList>
    </citation>
    <scope>NUCLEOTIDE SEQUENCE [LARGE SCALE GENOMIC DNA]</scope>
    <source>
        <strain evidence="5 6">RCC970-E3</strain>
    </source>
</reference>
<evidence type="ECO:0000313" key="6">
    <source>
        <dbReference type="Proteomes" id="UP000324907"/>
    </source>
</evidence>
<dbReference type="PANTHER" id="PTHR24198">
    <property type="entry name" value="ANKYRIN REPEAT AND PROTEIN KINASE DOMAIN-CONTAINING PROTEIN"/>
    <property type="match status" value="1"/>
</dbReference>
<keyword evidence="1" id="KW-0677">Repeat</keyword>
<dbReference type="SUPFAM" id="SSF48403">
    <property type="entry name" value="Ankyrin repeat"/>
    <property type="match status" value="1"/>
</dbReference>
<feature type="compositionally biased region" description="Low complexity" evidence="4">
    <location>
        <begin position="585"/>
        <end position="607"/>
    </location>
</feature>